<proteinExistence type="predicted"/>
<dbReference type="Gene3D" id="3.30.1330.70">
    <property type="entry name" value="Holliday junction resolvase RusA"/>
    <property type="match status" value="1"/>
</dbReference>
<reference evidence="1" key="1">
    <citation type="submission" date="2020-04" db="EMBL/GenBank/DDBJ databases">
        <authorList>
            <person name="Chiriac C."/>
            <person name="Salcher M."/>
            <person name="Ghai R."/>
            <person name="Kavagutti S V."/>
        </authorList>
    </citation>
    <scope>NUCLEOTIDE SEQUENCE</scope>
</reference>
<dbReference type="SUPFAM" id="SSF103084">
    <property type="entry name" value="Holliday junction resolvase RusA"/>
    <property type="match status" value="1"/>
</dbReference>
<name>A0A6J5L3K3_9CAUD</name>
<dbReference type="InterPro" id="IPR036614">
    <property type="entry name" value="RusA-like_sf"/>
</dbReference>
<evidence type="ECO:0000313" key="1">
    <source>
        <dbReference type="EMBL" id="CAB4128305.1"/>
    </source>
</evidence>
<accession>A0A6J5L3K3</accession>
<gene>
    <name evidence="1" type="ORF">UFOVP103_34</name>
    <name evidence="2" type="ORF">UFOVP197_21</name>
</gene>
<dbReference type="GO" id="GO:0006281">
    <property type="term" value="P:DNA repair"/>
    <property type="evidence" value="ECO:0007669"/>
    <property type="project" value="InterPro"/>
</dbReference>
<organism evidence="1">
    <name type="scientific">uncultured Caudovirales phage</name>
    <dbReference type="NCBI Taxonomy" id="2100421"/>
    <lineage>
        <taxon>Viruses</taxon>
        <taxon>Duplodnaviria</taxon>
        <taxon>Heunggongvirae</taxon>
        <taxon>Uroviricota</taxon>
        <taxon>Caudoviricetes</taxon>
        <taxon>Peduoviridae</taxon>
        <taxon>Maltschvirus</taxon>
        <taxon>Maltschvirus maltsch</taxon>
    </lineage>
</organism>
<dbReference type="GO" id="GO:0006310">
    <property type="term" value="P:DNA recombination"/>
    <property type="evidence" value="ECO:0007669"/>
    <property type="project" value="InterPro"/>
</dbReference>
<sequence length="108" mass="12703">MNLNTFRNAHYFQLNKEKIEWEKIVSVAVNQQNIIPVDRCNITMEFYFKDKRRRDPDNYACCAKFILDGLVKSKIMQDDNFAVVESLTVKQGGINKKPYINILLEELN</sequence>
<dbReference type="EMBL" id="LR796223">
    <property type="protein sequence ID" value="CAB4128305.1"/>
    <property type="molecule type" value="Genomic_DNA"/>
</dbReference>
<evidence type="ECO:0000313" key="2">
    <source>
        <dbReference type="EMBL" id="CAB5216929.1"/>
    </source>
</evidence>
<dbReference type="EMBL" id="LR798245">
    <property type="protein sequence ID" value="CAB5216929.1"/>
    <property type="molecule type" value="Genomic_DNA"/>
</dbReference>
<protein>
    <submittedName>
        <fullName evidence="1">Uncharacterized protein</fullName>
    </submittedName>
</protein>
<dbReference type="GO" id="GO:0000287">
    <property type="term" value="F:magnesium ion binding"/>
    <property type="evidence" value="ECO:0007669"/>
    <property type="project" value="InterPro"/>
</dbReference>